<dbReference type="Proteomes" id="UP000298653">
    <property type="component" value="Chromosome"/>
</dbReference>
<accession>A0A4P8IH73</accession>
<gene>
    <name evidence="1" type="ORF">AR1Y2_2703</name>
</gene>
<dbReference type="KEGG" id="arf:AR1Y2_2703"/>
<keyword evidence="2" id="KW-1185">Reference proteome</keyword>
<evidence type="ECO:0000313" key="2">
    <source>
        <dbReference type="Proteomes" id="UP000298653"/>
    </source>
</evidence>
<dbReference type="EMBL" id="CP040058">
    <property type="protein sequence ID" value="QCP36157.1"/>
    <property type="molecule type" value="Genomic_DNA"/>
</dbReference>
<reference evidence="1 2" key="1">
    <citation type="submission" date="2019-05" db="EMBL/GenBank/DDBJ databases">
        <title>Complete genome sequencing of Anaerostipes rhamnosivorans.</title>
        <authorList>
            <person name="Bui T.P.N."/>
            <person name="de Vos W.M."/>
        </authorList>
    </citation>
    <scope>NUCLEOTIDE SEQUENCE [LARGE SCALE GENOMIC DNA]</scope>
    <source>
        <strain evidence="1 2">1y2</strain>
    </source>
</reference>
<evidence type="ECO:0000313" key="1">
    <source>
        <dbReference type="EMBL" id="QCP36157.1"/>
    </source>
</evidence>
<dbReference type="AlphaFoldDB" id="A0A4P8IH73"/>
<proteinExistence type="predicted"/>
<protein>
    <submittedName>
        <fullName evidence="1">Uncharacterized protein</fullName>
    </submittedName>
</protein>
<organism evidence="1 2">
    <name type="scientific">Anaerostipes rhamnosivorans</name>
    <dbReference type="NCBI Taxonomy" id="1229621"/>
    <lineage>
        <taxon>Bacteria</taxon>
        <taxon>Bacillati</taxon>
        <taxon>Bacillota</taxon>
        <taxon>Clostridia</taxon>
        <taxon>Lachnospirales</taxon>
        <taxon>Lachnospiraceae</taxon>
        <taxon>Anaerostipes</taxon>
    </lineage>
</organism>
<name>A0A4P8IH73_9FIRM</name>
<sequence>MAAFEVTAGFISEWRGDKIKQFEHFQKAILLILIAKM</sequence>